<proteinExistence type="predicted"/>
<dbReference type="Proteomes" id="UP000054359">
    <property type="component" value="Unassembled WGS sequence"/>
</dbReference>
<organism evidence="1 2">
    <name type="scientific">Stegodyphus mimosarum</name>
    <name type="common">African social velvet spider</name>
    <dbReference type="NCBI Taxonomy" id="407821"/>
    <lineage>
        <taxon>Eukaryota</taxon>
        <taxon>Metazoa</taxon>
        <taxon>Ecdysozoa</taxon>
        <taxon>Arthropoda</taxon>
        <taxon>Chelicerata</taxon>
        <taxon>Arachnida</taxon>
        <taxon>Araneae</taxon>
        <taxon>Araneomorphae</taxon>
        <taxon>Entelegynae</taxon>
        <taxon>Eresoidea</taxon>
        <taxon>Eresidae</taxon>
        <taxon>Stegodyphus</taxon>
    </lineage>
</organism>
<dbReference type="GO" id="GO:0000724">
    <property type="term" value="P:double-strand break repair via homologous recombination"/>
    <property type="evidence" value="ECO:0007669"/>
    <property type="project" value="TreeGrafter"/>
</dbReference>
<evidence type="ECO:0000313" key="2">
    <source>
        <dbReference type="Proteomes" id="UP000054359"/>
    </source>
</evidence>
<dbReference type="GO" id="GO:0070202">
    <property type="term" value="P:regulation of establishment of protein localization to chromosome"/>
    <property type="evidence" value="ECO:0007669"/>
    <property type="project" value="TreeGrafter"/>
</dbReference>
<dbReference type="EMBL" id="KK114395">
    <property type="protein sequence ID" value="KFM62341.1"/>
    <property type="molecule type" value="Genomic_DNA"/>
</dbReference>
<dbReference type="GO" id="GO:0005654">
    <property type="term" value="C:nucleoplasm"/>
    <property type="evidence" value="ECO:0007669"/>
    <property type="project" value="TreeGrafter"/>
</dbReference>
<dbReference type="InterPro" id="IPR053054">
    <property type="entry name" value="DNA_repair-scaffolding"/>
</dbReference>
<dbReference type="GO" id="GO:0000228">
    <property type="term" value="C:nuclear chromosome"/>
    <property type="evidence" value="ECO:0007669"/>
    <property type="project" value="TreeGrafter"/>
</dbReference>
<accession>A0A087TB52</accession>
<evidence type="ECO:0000313" key="1">
    <source>
        <dbReference type="EMBL" id="KFM62341.1"/>
    </source>
</evidence>
<gene>
    <name evidence="1" type="ORF">X975_16241</name>
</gene>
<protein>
    <submittedName>
        <fullName evidence="1">Uncharacterized protein</fullName>
    </submittedName>
</protein>
<dbReference type="AlphaFoldDB" id="A0A087TB52"/>
<name>A0A087TB52_STEMI</name>
<dbReference type="PANTHER" id="PTHR34347:SF1">
    <property type="entry name" value="DNA REPAIR-SCAFFOLDING PROTEIN"/>
    <property type="match status" value="1"/>
</dbReference>
<dbReference type="PANTHER" id="PTHR34347">
    <property type="entry name" value="DNA REPAIR-SCAFFOLDING PROTEIN SPIDR"/>
    <property type="match status" value="1"/>
</dbReference>
<dbReference type="OrthoDB" id="1914453at2759"/>
<reference evidence="1 2" key="1">
    <citation type="submission" date="2013-11" db="EMBL/GenBank/DDBJ databases">
        <title>Genome sequencing of Stegodyphus mimosarum.</title>
        <authorList>
            <person name="Bechsgaard J."/>
        </authorList>
    </citation>
    <scope>NUCLEOTIDE SEQUENCE [LARGE SCALE GENOMIC DNA]</scope>
</reference>
<keyword evidence="2" id="KW-1185">Reference proteome</keyword>
<sequence>MLFFSRWKYVTLTARIQRIWENKISSRSRENCINLGDHTSFVLLLQTQEGIFCELCIKSNFLYSQTLWSEIIENGEGRCYTFHDLFVTHRYHCKKYLQLFQVIHTLSQKQADFEHFCVPLKKFCYQFMPSTISNVTAVDEEISQGK</sequence>
<feature type="non-terminal residue" evidence="1">
    <location>
        <position position="146"/>
    </location>
</feature>